<proteinExistence type="predicted"/>
<organism evidence="1 2">
    <name type="scientific">Mytilus galloprovincialis</name>
    <name type="common">Mediterranean mussel</name>
    <dbReference type="NCBI Taxonomy" id="29158"/>
    <lineage>
        <taxon>Eukaryota</taxon>
        <taxon>Metazoa</taxon>
        <taxon>Spiralia</taxon>
        <taxon>Lophotrochozoa</taxon>
        <taxon>Mollusca</taxon>
        <taxon>Bivalvia</taxon>
        <taxon>Autobranchia</taxon>
        <taxon>Pteriomorphia</taxon>
        <taxon>Mytilida</taxon>
        <taxon>Mytiloidea</taxon>
        <taxon>Mytilidae</taxon>
        <taxon>Mytilinae</taxon>
        <taxon>Mytilus</taxon>
    </lineage>
</organism>
<dbReference type="AlphaFoldDB" id="A0A8B6BM87"/>
<keyword evidence="2" id="KW-1185">Reference proteome</keyword>
<evidence type="ECO:0000313" key="2">
    <source>
        <dbReference type="Proteomes" id="UP000596742"/>
    </source>
</evidence>
<protein>
    <submittedName>
        <fullName evidence="1">Uncharacterized protein</fullName>
    </submittedName>
</protein>
<dbReference type="Proteomes" id="UP000596742">
    <property type="component" value="Unassembled WGS sequence"/>
</dbReference>
<comment type="caution">
    <text evidence="1">The sequence shown here is derived from an EMBL/GenBank/DDBJ whole genome shotgun (WGS) entry which is preliminary data.</text>
</comment>
<dbReference type="EMBL" id="UYJE01000390">
    <property type="protein sequence ID" value="VDH92903.1"/>
    <property type="molecule type" value="Genomic_DNA"/>
</dbReference>
<evidence type="ECO:0000313" key="1">
    <source>
        <dbReference type="EMBL" id="VDH92903.1"/>
    </source>
</evidence>
<name>A0A8B6BM87_MYTGA</name>
<sequence length="86" mass="9938">MALRRLNQQQTPRQSCAPVSDAFKECHIKEESMDTITGKLGKNVNKKWDVFSHFKVKYARYELINDPSFGSPVFKPFYVLSKVKAI</sequence>
<reference evidence="1" key="1">
    <citation type="submission" date="2018-11" db="EMBL/GenBank/DDBJ databases">
        <authorList>
            <person name="Alioto T."/>
            <person name="Alioto T."/>
        </authorList>
    </citation>
    <scope>NUCLEOTIDE SEQUENCE</scope>
</reference>
<gene>
    <name evidence="1" type="ORF">MGAL_10B020208</name>
</gene>
<accession>A0A8B6BM87</accession>